<feature type="coiled-coil region" evidence="1">
    <location>
        <begin position="107"/>
        <end position="134"/>
    </location>
</feature>
<keyword evidence="2" id="KW-0472">Membrane</keyword>
<dbReference type="EMBL" id="MHNB01000018">
    <property type="protein sequence ID" value="OGZ36953.1"/>
    <property type="molecule type" value="Genomic_DNA"/>
</dbReference>
<comment type="caution">
    <text evidence="3">The sequence shown here is derived from an EMBL/GenBank/DDBJ whole genome shotgun (WGS) entry which is preliminary data.</text>
</comment>
<name>A0A1G2FFX3_9BACT</name>
<feature type="transmembrane region" description="Helical" evidence="2">
    <location>
        <begin position="28"/>
        <end position="48"/>
    </location>
</feature>
<accession>A0A1G2FFX3</accession>
<gene>
    <name evidence="3" type="ORF">A3J64_03705</name>
</gene>
<keyword evidence="2" id="KW-0812">Transmembrane</keyword>
<evidence type="ECO:0000256" key="1">
    <source>
        <dbReference type="SAM" id="Coils"/>
    </source>
</evidence>
<evidence type="ECO:0000313" key="3">
    <source>
        <dbReference type="EMBL" id="OGZ36953.1"/>
    </source>
</evidence>
<dbReference type="AlphaFoldDB" id="A0A1G2FFX3"/>
<evidence type="ECO:0000313" key="4">
    <source>
        <dbReference type="Proteomes" id="UP000177061"/>
    </source>
</evidence>
<protein>
    <submittedName>
        <fullName evidence="3">Uncharacterized protein</fullName>
    </submittedName>
</protein>
<reference evidence="3 4" key="1">
    <citation type="journal article" date="2016" name="Nat. Commun.">
        <title>Thousands of microbial genomes shed light on interconnected biogeochemical processes in an aquifer system.</title>
        <authorList>
            <person name="Anantharaman K."/>
            <person name="Brown C.T."/>
            <person name="Hug L.A."/>
            <person name="Sharon I."/>
            <person name="Castelle C.J."/>
            <person name="Probst A.J."/>
            <person name="Thomas B.C."/>
            <person name="Singh A."/>
            <person name="Wilkins M.J."/>
            <person name="Karaoz U."/>
            <person name="Brodie E.L."/>
            <person name="Williams K.H."/>
            <person name="Hubbard S.S."/>
            <person name="Banfield J.F."/>
        </authorList>
    </citation>
    <scope>NUCLEOTIDE SEQUENCE [LARGE SCALE GENOMIC DNA]</scope>
</reference>
<keyword evidence="2" id="KW-1133">Transmembrane helix</keyword>
<organism evidence="3 4">
    <name type="scientific">Candidatus Portnoybacteria bacterium RIFCSPHIGHO2_12_FULL_38_9</name>
    <dbReference type="NCBI Taxonomy" id="1801997"/>
    <lineage>
        <taxon>Bacteria</taxon>
        <taxon>Candidatus Portnoyibacteriota</taxon>
    </lineage>
</organism>
<keyword evidence="1" id="KW-0175">Coiled coil</keyword>
<dbReference type="STRING" id="1801997.A3J64_03705"/>
<evidence type="ECO:0000256" key="2">
    <source>
        <dbReference type="SAM" id="Phobius"/>
    </source>
</evidence>
<proteinExistence type="predicted"/>
<sequence length="152" mass="17735">MGDLDNIEKEIKEHLRENYISRKTLESWLVVALFVFAFELFFVLWWVLPQNNEIKEIRMMAAEEKRKNPKSVANGLDSIERGLLGLGREIEKISFRLNQEIINRGEITGYKSEVEALRGKISSLERDISIIARQNNVSLSPPPIRQRRGRER</sequence>
<dbReference type="Proteomes" id="UP000177061">
    <property type="component" value="Unassembled WGS sequence"/>
</dbReference>